<dbReference type="Gene3D" id="3.40.1190.20">
    <property type="match status" value="1"/>
</dbReference>
<dbReference type="GO" id="GO:0009229">
    <property type="term" value="P:thiamine diphosphate biosynthetic process"/>
    <property type="evidence" value="ECO:0007669"/>
    <property type="project" value="UniProtKB-UniRule"/>
</dbReference>
<keyword evidence="9 11" id="KW-0460">Magnesium</keyword>
<dbReference type="PIRSF" id="PIRSF000513">
    <property type="entry name" value="Thz_kinase"/>
    <property type="match status" value="1"/>
</dbReference>
<evidence type="ECO:0000256" key="4">
    <source>
        <dbReference type="ARBA" id="ARBA00022679"/>
    </source>
</evidence>
<evidence type="ECO:0000256" key="1">
    <source>
        <dbReference type="ARBA" id="ARBA00001771"/>
    </source>
</evidence>
<feature type="binding site" evidence="11">
    <location>
        <position position="44"/>
    </location>
    <ligand>
        <name>substrate</name>
    </ligand>
</feature>
<keyword evidence="5 11" id="KW-0479">Metal-binding</keyword>
<comment type="catalytic activity">
    <reaction evidence="1 11">
        <text>5-(2-hydroxyethyl)-4-methylthiazole + ATP = 4-methyl-5-(2-phosphooxyethyl)-thiazole + ADP + H(+)</text>
        <dbReference type="Rhea" id="RHEA:24212"/>
        <dbReference type="ChEBI" id="CHEBI:15378"/>
        <dbReference type="ChEBI" id="CHEBI:17957"/>
        <dbReference type="ChEBI" id="CHEBI:30616"/>
        <dbReference type="ChEBI" id="CHEBI:58296"/>
        <dbReference type="ChEBI" id="CHEBI:456216"/>
        <dbReference type="EC" id="2.7.1.50"/>
    </reaction>
</comment>
<dbReference type="PRINTS" id="PR01099">
    <property type="entry name" value="HYETHTZKNASE"/>
</dbReference>
<evidence type="ECO:0000256" key="8">
    <source>
        <dbReference type="ARBA" id="ARBA00022840"/>
    </source>
</evidence>
<dbReference type="NCBIfam" id="TIGR00694">
    <property type="entry name" value="thiM"/>
    <property type="match status" value="1"/>
</dbReference>
<keyword evidence="10 11" id="KW-0784">Thiamine biosynthesis</keyword>
<dbReference type="GO" id="GO:0005524">
    <property type="term" value="F:ATP binding"/>
    <property type="evidence" value="ECO:0007669"/>
    <property type="project" value="UniProtKB-UniRule"/>
</dbReference>
<dbReference type="GO" id="GO:0004417">
    <property type="term" value="F:hydroxyethylthiazole kinase activity"/>
    <property type="evidence" value="ECO:0007669"/>
    <property type="project" value="UniProtKB-UniRule"/>
</dbReference>
<comment type="similarity">
    <text evidence="11">Belongs to the Thz kinase family.</text>
</comment>
<protein>
    <recommendedName>
        <fullName evidence="11">Hydroxyethylthiazole kinase</fullName>
        <ecNumber evidence="11">2.7.1.50</ecNumber>
    </recommendedName>
    <alternativeName>
        <fullName evidence="11">4-methyl-5-beta-hydroxyethylthiazole kinase</fullName>
        <shortName evidence="11">TH kinase</shortName>
        <shortName evidence="11">Thz kinase</shortName>
    </alternativeName>
</protein>
<dbReference type="GO" id="GO:0009228">
    <property type="term" value="P:thiamine biosynthetic process"/>
    <property type="evidence" value="ECO:0007669"/>
    <property type="project" value="UniProtKB-KW"/>
</dbReference>
<dbReference type="EC" id="2.7.1.50" evidence="11"/>
<feature type="binding site" evidence="11">
    <location>
        <position position="193"/>
    </location>
    <ligand>
        <name>substrate</name>
    </ligand>
</feature>
<dbReference type="EMBL" id="CP041372">
    <property type="protein sequence ID" value="QKS70538.1"/>
    <property type="molecule type" value="Genomic_DNA"/>
</dbReference>
<dbReference type="HAMAP" id="MF_00228">
    <property type="entry name" value="Thz_kinase"/>
    <property type="match status" value="1"/>
</dbReference>
<dbReference type="RefSeq" id="WP_176008574.1">
    <property type="nucleotide sequence ID" value="NZ_CP041372.2"/>
</dbReference>
<comment type="function">
    <text evidence="11">Catalyzes the phosphorylation of the hydroxyl group of 4-methyl-5-beta-hydroxyethylthiazole (THZ).</text>
</comment>
<organism evidence="12 13">
    <name type="scientific">Paenalkalicoccus suaedae</name>
    <dbReference type="NCBI Taxonomy" id="2592382"/>
    <lineage>
        <taxon>Bacteria</taxon>
        <taxon>Bacillati</taxon>
        <taxon>Bacillota</taxon>
        <taxon>Bacilli</taxon>
        <taxon>Bacillales</taxon>
        <taxon>Bacillaceae</taxon>
        <taxon>Paenalkalicoccus</taxon>
    </lineage>
</organism>
<gene>
    <name evidence="11 12" type="primary">thiM</name>
    <name evidence="12" type="ORF">FLK61_27700</name>
</gene>
<evidence type="ECO:0000256" key="11">
    <source>
        <dbReference type="HAMAP-Rule" id="MF_00228"/>
    </source>
</evidence>
<dbReference type="CDD" id="cd01170">
    <property type="entry name" value="THZ_kinase"/>
    <property type="match status" value="1"/>
</dbReference>
<evidence type="ECO:0000256" key="10">
    <source>
        <dbReference type="ARBA" id="ARBA00022977"/>
    </source>
</evidence>
<evidence type="ECO:0000256" key="7">
    <source>
        <dbReference type="ARBA" id="ARBA00022777"/>
    </source>
</evidence>
<keyword evidence="6 11" id="KW-0547">Nucleotide-binding</keyword>
<evidence type="ECO:0000313" key="13">
    <source>
        <dbReference type="Proteomes" id="UP000318138"/>
    </source>
</evidence>
<evidence type="ECO:0000313" key="12">
    <source>
        <dbReference type="EMBL" id="QKS70538.1"/>
    </source>
</evidence>
<comment type="cofactor">
    <cofactor evidence="2 11">
        <name>Mg(2+)</name>
        <dbReference type="ChEBI" id="CHEBI:18420"/>
    </cofactor>
</comment>
<dbReference type="UniPathway" id="UPA00060">
    <property type="reaction ID" value="UER00139"/>
</dbReference>
<keyword evidence="7 11" id="KW-0418">Kinase</keyword>
<dbReference type="InterPro" id="IPR029056">
    <property type="entry name" value="Ribokinase-like"/>
</dbReference>
<feature type="binding site" evidence="11">
    <location>
        <position position="166"/>
    </location>
    <ligand>
        <name>ATP</name>
        <dbReference type="ChEBI" id="CHEBI:30616"/>
    </ligand>
</feature>
<keyword evidence="13" id="KW-1185">Reference proteome</keyword>
<dbReference type="InterPro" id="IPR000417">
    <property type="entry name" value="Hyethyz_kinase"/>
</dbReference>
<dbReference type="GO" id="GO:0000287">
    <property type="term" value="F:magnesium ion binding"/>
    <property type="evidence" value="ECO:0007669"/>
    <property type="project" value="UniProtKB-UniRule"/>
</dbReference>
<dbReference type="SUPFAM" id="SSF53613">
    <property type="entry name" value="Ribokinase-like"/>
    <property type="match status" value="1"/>
</dbReference>
<accession>A0A859FCG9</accession>
<evidence type="ECO:0000256" key="9">
    <source>
        <dbReference type="ARBA" id="ARBA00022842"/>
    </source>
</evidence>
<evidence type="ECO:0000256" key="6">
    <source>
        <dbReference type="ARBA" id="ARBA00022741"/>
    </source>
</evidence>
<keyword evidence="8 11" id="KW-0067">ATP-binding</keyword>
<sequence>MQSTLGTALTSLRATKPLIHNITNVVVTNFTANGMYAIGASPVMAYAKEEVADMASIAQGLMINIGTLTAPTVEAMFIAGEAANQGKTPIVFDPVGSGATPYRTNTAKKLLTELSIQVVRGNASEIASLIDDSVTTKGVDSDTALENAQEVAIKVAKEYNTIVAMTGEVDIVTDGSRVLTVSNGHPLQTTITGAGCLLSSLVAAFIASNDVSLDSIVAALATYGVAAEIAYKETPVKAPGSFQQYFLNALYEITEEDVNDRSKVEEVTS</sequence>
<reference evidence="13" key="1">
    <citation type="submission" date="2019-07" db="EMBL/GenBank/DDBJ databases">
        <title>Bacillus alkalisoli sp. nov. isolated from saline soil.</title>
        <authorList>
            <person name="Sun J.-Q."/>
            <person name="Xu L."/>
        </authorList>
    </citation>
    <scope>NUCLEOTIDE SEQUENCE [LARGE SCALE GENOMIC DNA]</scope>
    <source>
        <strain evidence="13">M4U3P1</strain>
    </source>
</reference>
<proteinExistence type="inferred from homology"/>
<comment type="pathway">
    <text evidence="3 11">Cofactor biosynthesis; thiamine diphosphate biosynthesis; 4-methyl-5-(2-phosphoethyl)-thiazole from 5-(2-hydroxyethyl)-4-methylthiazole: step 1/1.</text>
</comment>
<dbReference type="AlphaFoldDB" id="A0A859FCG9"/>
<evidence type="ECO:0000256" key="3">
    <source>
        <dbReference type="ARBA" id="ARBA00004868"/>
    </source>
</evidence>
<evidence type="ECO:0000256" key="2">
    <source>
        <dbReference type="ARBA" id="ARBA00001946"/>
    </source>
</evidence>
<evidence type="ECO:0000256" key="5">
    <source>
        <dbReference type="ARBA" id="ARBA00022723"/>
    </source>
</evidence>
<dbReference type="KEGG" id="psua:FLK61_27700"/>
<dbReference type="NCBIfam" id="NF006830">
    <property type="entry name" value="PRK09355.1"/>
    <property type="match status" value="1"/>
</dbReference>
<feature type="binding site" evidence="11">
    <location>
        <position position="120"/>
    </location>
    <ligand>
        <name>ATP</name>
        <dbReference type="ChEBI" id="CHEBI:30616"/>
    </ligand>
</feature>
<name>A0A859FCG9_9BACI</name>
<keyword evidence="4 11" id="KW-0808">Transferase</keyword>
<dbReference type="Pfam" id="PF02110">
    <property type="entry name" value="HK"/>
    <property type="match status" value="1"/>
</dbReference>
<dbReference type="Proteomes" id="UP000318138">
    <property type="component" value="Chromosome"/>
</dbReference>